<evidence type="ECO:0000313" key="3">
    <source>
        <dbReference type="Proteomes" id="UP000094622"/>
    </source>
</evidence>
<dbReference type="EC" id="3.5.1.54" evidence="2"/>
<dbReference type="Gene3D" id="3.10.490.10">
    <property type="entry name" value="Gamma-glutamyl cyclotransferase-like"/>
    <property type="match status" value="1"/>
</dbReference>
<gene>
    <name evidence="2" type="primary">atzF_2</name>
    <name evidence="2" type="ORF">A6302_04142</name>
</gene>
<dbReference type="GO" id="GO:0004039">
    <property type="term" value="F:allophanate hydrolase activity"/>
    <property type="evidence" value="ECO:0007669"/>
    <property type="project" value="UniProtKB-EC"/>
</dbReference>
<dbReference type="Pfam" id="PF21986">
    <property type="entry name" value="AH_C"/>
    <property type="match status" value="1"/>
</dbReference>
<keyword evidence="3" id="KW-1185">Reference proteome</keyword>
<evidence type="ECO:0000259" key="1">
    <source>
        <dbReference type="Pfam" id="PF21986"/>
    </source>
</evidence>
<name>A0A1E3GYD5_9HYPH</name>
<protein>
    <submittedName>
        <fullName evidence="2">Allophanate hydrolase</fullName>
        <ecNumber evidence="2">3.5.1.54</ecNumber>
    </submittedName>
</protein>
<evidence type="ECO:0000313" key="2">
    <source>
        <dbReference type="EMBL" id="ODN68566.1"/>
    </source>
</evidence>
<feature type="domain" description="Allophanate hydrolase C-terminal" evidence="1">
    <location>
        <begin position="1"/>
        <end position="61"/>
    </location>
</feature>
<dbReference type="Proteomes" id="UP000094622">
    <property type="component" value="Unassembled WGS sequence"/>
</dbReference>
<comment type="caution">
    <text evidence="2">The sequence shown here is derived from an EMBL/GenBank/DDBJ whole genome shotgun (WGS) entry which is preliminary data.</text>
</comment>
<keyword evidence="2" id="KW-0378">Hydrolase</keyword>
<dbReference type="AlphaFoldDB" id="A0A1E3GYD5"/>
<reference evidence="2 3" key="1">
    <citation type="submission" date="2016-07" db="EMBL/GenBank/DDBJ databases">
        <title>Draft Genome Sequence of Methylobrevis pamukkalensis PK2.</title>
        <authorList>
            <person name="Vasilenko O.V."/>
            <person name="Doronina N.V."/>
            <person name="Shmareva M.N."/>
            <person name="Tarlachkov S.V."/>
            <person name="Mustakhimov I."/>
            <person name="Trotsenko Y.A."/>
        </authorList>
    </citation>
    <scope>NUCLEOTIDE SEQUENCE [LARGE SCALE GENOMIC DNA]</scope>
    <source>
        <strain evidence="2 3">PK2</strain>
    </source>
</reference>
<proteinExistence type="predicted"/>
<dbReference type="PATRIC" id="fig|1439726.3.peg.4377"/>
<sequence>MEIWSLTPAGFGRLVAAIPSPLGIGTLRLADGRTVKGFLCEGAAIADAQDITAFGGWRSYVTAAARG</sequence>
<dbReference type="InterPro" id="IPR053844">
    <property type="entry name" value="AH_C"/>
</dbReference>
<organism evidence="2 3">
    <name type="scientific">Methylobrevis pamukkalensis</name>
    <dbReference type="NCBI Taxonomy" id="1439726"/>
    <lineage>
        <taxon>Bacteria</taxon>
        <taxon>Pseudomonadati</taxon>
        <taxon>Pseudomonadota</taxon>
        <taxon>Alphaproteobacteria</taxon>
        <taxon>Hyphomicrobiales</taxon>
        <taxon>Pleomorphomonadaceae</taxon>
        <taxon>Methylobrevis</taxon>
    </lineage>
</organism>
<accession>A0A1E3GYD5</accession>
<dbReference type="EMBL" id="MCRJ01000159">
    <property type="protein sequence ID" value="ODN68566.1"/>
    <property type="molecule type" value="Genomic_DNA"/>
</dbReference>